<gene>
    <name evidence="2" type="ORF">FDO65_05820</name>
</gene>
<dbReference type="PROSITE" id="PS50995">
    <property type="entry name" value="HTH_MARR_2"/>
    <property type="match status" value="1"/>
</dbReference>
<dbReference type="PANTHER" id="PTHR33164:SF99">
    <property type="entry name" value="MARR FAMILY REGULATORY PROTEIN"/>
    <property type="match status" value="1"/>
</dbReference>
<dbReference type="GO" id="GO:0006950">
    <property type="term" value="P:response to stress"/>
    <property type="evidence" value="ECO:0007669"/>
    <property type="project" value="TreeGrafter"/>
</dbReference>
<accession>A0A4U6QQ33</accession>
<evidence type="ECO:0000313" key="3">
    <source>
        <dbReference type="Proteomes" id="UP000306985"/>
    </source>
</evidence>
<sequence>MPTLLFIAYRHVENRVLAAVLAAGFQITLAQARIFQRIGPQGTRLTELAEQAQVTKQTASALVDQLQAAGYVERRPDPTDARARLVCISPAGADAWAVAEAELQRVHQEWVAHLGPRAWADLHRSLLALREITDPYA</sequence>
<dbReference type="Proteomes" id="UP000306985">
    <property type="component" value="Unassembled WGS sequence"/>
</dbReference>
<dbReference type="InterPro" id="IPR039422">
    <property type="entry name" value="MarR/SlyA-like"/>
</dbReference>
<dbReference type="Pfam" id="PF12802">
    <property type="entry name" value="MarR_2"/>
    <property type="match status" value="1"/>
</dbReference>
<dbReference type="AlphaFoldDB" id="A0A4U6QQ33"/>
<dbReference type="InterPro" id="IPR000835">
    <property type="entry name" value="HTH_MarR-typ"/>
</dbReference>
<evidence type="ECO:0000259" key="1">
    <source>
        <dbReference type="PROSITE" id="PS50995"/>
    </source>
</evidence>
<protein>
    <submittedName>
        <fullName evidence="2">MarR family transcriptional regulator</fullName>
    </submittedName>
</protein>
<dbReference type="Gene3D" id="1.10.10.10">
    <property type="entry name" value="Winged helix-like DNA-binding domain superfamily/Winged helix DNA-binding domain"/>
    <property type="match status" value="1"/>
</dbReference>
<dbReference type="SUPFAM" id="SSF46785">
    <property type="entry name" value="Winged helix' DNA-binding domain"/>
    <property type="match status" value="1"/>
</dbReference>
<dbReference type="InterPro" id="IPR036390">
    <property type="entry name" value="WH_DNA-bd_sf"/>
</dbReference>
<proteinExistence type="predicted"/>
<comment type="caution">
    <text evidence="2">The sequence shown here is derived from an EMBL/GenBank/DDBJ whole genome shotgun (WGS) entry which is preliminary data.</text>
</comment>
<organism evidence="2 3">
    <name type="scientific">Nakamurella flava</name>
    <dbReference type="NCBI Taxonomy" id="2576308"/>
    <lineage>
        <taxon>Bacteria</taxon>
        <taxon>Bacillati</taxon>
        <taxon>Actinomycetota</taxon>
        <taxon>Actinomycetes</taxon>
        <taxon>Nakamurellales</taxon>
        <taxon>Nakamurellaceae</taxon>
        <taxon>Nakamurella</taxon>
    </lineage>
</organism>
<evidence type="ECO:0000313" key="2">
    <source>
        <dbReference type="EMBL" id="TKV62182.1"/>
    </source>
</evidence>
<name>A0A4U6QQ33_9ACTN</name>
<dbReference type="InterPro" id="IPR036388">
    <property type="entry name" value="WH-like_DNA-bd_sf"/>
</dbReference>
<reference evidence="2 3" key="1">
    <citation type="submission" date="2019-05" db="EMBL/GenBank/DDBJ databases">
        <title>Nakamurella sp. N5BH11, whole genome shotgun sequence.</title>
        <authorList>
            <person name="Tuo L."/>
        </authorList>
    </citation>
    <scope>NUCLEOTIDE SEQUENCE [LARGE SCALE GENOMIC DNA]</scope>
    <source>
        <strain evidence="2 3">N5BH11</strain>
    </source>
</reference>
<dbReference type="SMART" id="SM00347">
    <property type="entry name" value="HTH_MARR"/>
    <property type="match status" value="1"/>
</dbReference>
<keyword evidence="3" id="KW-1185">Reference proteome</keyword>
<dbReference type="PANTHER" id="PTHR33164">
    <property type="entry name" value="TRANSCRIPTIONAL REGULATOR, MARR FAMILY"/>
    <property type="match status" value="1"/>
</dbReference>
<dbReference type="GO" id="GO:0003700">
    <property type="term" value="F:DNA-binding transcription factor activity"/>
    <property type="evidence" value="ECO:0007669"/>
    <property type="project" value="InterPro"/>
</dbReference>
<feature type="domain" description="HTH marR-type" evidence="1">
    <location>
        <begin position="1"/>
        <end position="134"/>
    </location>
</feature>
<dbReference type="OrthoDB" id="7774677at2"/>
<dbReference type="EMBL" id="SZZH01000001">
    <property type="protein sequence ID" value="TKV62182.1"/>
    <property type="molecule type" value="Genomic_DNA"/>
</dbReference>